<gene>
    <name evidence="2" type="ORF">HAV00_02555</name>
</gene>
<dbReference type="RefSeq" id="WP_166466649.1">
    <property type="nucleotide sequence ID" value="NZ_CP050066.2"/>
</dbReference>
<dbReference type="Pfam" id="PF03401">
    <property type="entry name" value="TctC"/>
    <property type="match status" value="1"/>
</dbReference>
<dbReference type="AlphaFoldDB" id="A0A6G8ZYF8"/>
<evidence type="ECO:0000313" key="3">
    <source>
        <dbReference type="Proteomes" id="UP000500895"/>
    </source>
</evidence>
<dbReference type="PANTHER" id="PTHR42928:SF5">
    <property type="entry name" value="BLR1237 PROTEIN"/>
    <property type="match status" value="1"/>
</dbReference>
<dbReference type="Gene3D" id="3.40.190.10">
    <property type="entry name" value="Periplasmic binding protein-like II"/>
    <property type="match status" value="1"/>
</dbReference>
<accession>A0A6G8ZYF8</accession>
<proteinExistence type="inferred from homology"/>
<evidence type="ECO:0000313" key="2">
    <source>
        <dbReference type="EMBL" id="QIP05198.1"/>
    </source>
</evidence>
<dbReference type="CDD" id="cd07012">
    <property type="entry name" value="PBP2_Bug_TTT"/>
    <property type="match status" value="1"/>
</dbReference>
<dbReference type="Proteomes" id="UP000500895">
    <property type="component" value="Chromosome"/>
</dbReference>
<dbReference type="InterPro" id="IPR042100">
    <property type="entry name" value="Bug_dom1"/>
</dbReference>
<dbReference type="EMBL" id="CP050066">
    <property type="protein sequence ID" value="QIP05198.1"/>
    <property type="molecule type" value="Genomic_DNA"/>
</dbReference>
<comment type="similarity">
    <text evidence="1">Belongs to the UPF0065 (bug) family.</text>
</comment>
<reference evidence="2 3" key="1">
    <citation type="journal article" date="2020" name="Int. J. Syst. Evol. Microbiol.">
        <title>Description and complete genome sequences of Bradyrhizobium symbiodeficiens sp. nov., a non-symbiotic bacterium associated with legumes native to Canada.</title>
        <authorList>
            <person name="Bromfield E.S.P."/>
            <person name="Cloutier S."/>
            <person name="Nguyen H.D.T."/>
        </authorList>
    </citation>
    <scope>NUCLEOTIDE SEQUENCE [LARGE SCALE GENOMIC DNA]</scope>
    <source>
        <strain evidence="2 3">101S1MB</strain>
    </source>
</reference>
<sequence>MKISRRSFFAGMTSAIVSPSIARPAGSDWPQQPIKIVVGFAPGGQTDVYARMYGEFIGKQTGVPVVFEHKAGALGSIAAAEVKRAAPDGYTVLFTTSGAMSVNRVLIKDLAYDTDKDFQLISAMPTGGLPLIMHAELKVMDLAGLVRHSRATGRMTIGTFGVGSPAHLAILALNEQYGLNIEPIHYRGEVPMWNGVLAQIIDGGIGTIVGAQPVLQAGSGRIIAVPRKRLTIFPEVMTFAEQGATSPLFGLTTCQCCAVQAGTPTAIVKRLSDLIMQAAQTEKIKAMLATFGIEEGPMSIEATRELYAREAPIWINLAKIAIADRRI</sequence>
<dbReference type="PANTHER" id="PTHR42928">
    <property type="entry name" value="TRICARBOXYLATE-BINDING PROTEIN"/>
    <property type="match status" value="1"/>
</dbReference>
<dbReference type="Gene3D" id="3.40.190.150">
    <property type="entry name" value="Bordetella uptake gene, domain 1"/>
    <property type="match status" value="1"/>
</dbReference>
<protein>
    <submittedName>
        <fullName evidence="2">Tripartite tricarboxylate transporter substrate binding protein</fullName>
    </submittedName>
</protein>
<organism evidence="2 3">
    <name type="scientific">Bradyrhizobium symbiodeficiens</name>
    <dbReference type="NCBI Taxonomy" id="1404367"/>
    <lineage>
        <taxon>Bacteria</taxon>
        <taxon>Pseudomonadati</taxon>
        <taxon>Pseudomonadota</taxon>
        <taxon>Alphaproteobacteria</taxon>
        <taxon>Hyphomicrobiales</taxon>
        <taxon>Nitrobacteraceae</taxon>
        <taxon>Bradyrhizobium</taxon>
    </lineage>
</organism>
<evidence type="ECO:0000256" key="1">
    <source>
        <dbReference type="ARBA" id="ARBA00006987"/>
    </source>
</evidence>
<name>A0A6G8ZYF8_9BRAD</name>
<dbReference type="InterPro" id="IPR005064">
    <property type="entry name" value="BUG"/>
</dbReference>